<feature type="transmembrane region" description="Helical" evidence="17">
    <location>
        <begin position="347"/>
        <end position="366"/>
    </location>
</feature>
<dbReference type="GO" id="GO:0008982">
    <property type="term" value="F:protein-N(PI)-phosphohistidine-sugar phosphotransferase activity"/>
    <property type="evidence" value="ECO:0007669"/>
    <property type="project" value="InterPro"/>
</dbReference>
<dbReference type="PROSITE" id="PS51103">
    <property type="entry name" value="PTS_EIIC_TYPE_1"/>
    <property type="match status" value="1"/>
</dbReference>
<evidence type="ECO:0000256" key="10">
    <source>
        <dbReference type="ARBA" id="ARBA00023136"/>
    </source>
</evidence>
<name>A0AAW8TYD0_9ENTE</name>
<dbReference type="Pfam" id="PF00367">
    <property type="entry name" value="PTS_EIIB"/>
    <property type="match status" value="1"/>
</dbReference>
<keyword evidence="9 17" id="KW-1133">Transmembrane helix</keyword>
<evidence type="ECO:0000256" key="13">
    <source>
        <dbReference type="ARBA" id="ARBA00048931"/>
    </source>
</evidence>
<dbReference type="PROSITE" id="PS00371">
    <property type="entry name" value="PTS_EIIA_TYPE_1_HIS"/>
    <property type="match status" value="1"/>
</dbReference>
<dbReference type="PROSITE" id="PS01035">
    <property type="entry name" value="PTS_EIIB_TYPE_1_CYS"/>
    <property type="match status" value="1"/>
</dbReference>
<feature type="transmembrane region" description="Helical" evidence="17">
    <location>
        <begin position="141"/>
        <end position="162"/>
    </location>
</feature>
<feature type="transmembrane region" description="Helical" evidence="17">
    <location>
        <begin position="232"/>
        <end position="253"/>
    </location>
</feature>
<dbReference type="NCBIfam" id="TIGR00830">
    <property type="entry name" value="PTBA"/>
    <property type="match status" value="1"/>
</dbReference>
<feature type="transmembrane region" description="Helical" evidence="17">
    <location>
        <begin position="372"/>
        <end position="390"/>
    </location>
</feature>
<keyword evidence="2" id="KW-0813">Transport</keyword>
<accession>A0AAW8TYD0</accession>
<evidence type="ECO:0000256" key="1">
    <source>
        <dbReference type="ARBA" id="ARBA00004651"/>
    </source>
</evidence>
<dbReference type="Gene3D" id="2.70.70.10">
    <property type="entry name" value="Glucose Permease (Domain IIA)"/>
    <property type="match status" value="1"/>
</dbReference>
<evidence type="ECO:0000256" key="11">
    <source>
        <dbReference type="ARBA" id="ARBA00044053"/>
    </source>
</evidence>
<evidence type="ECO:0000256" key="4">
    <source>
        <dbReference type="ARBA" id="ARBA00022597"/>
    </source>
</evidence>
<dbReference type="InterPro" id="IPR050558">
    <property type="entry name" value="PTS_Sugar-Specific_Components"/>
</dbReference>
<dbReference type="GO" id="GO:0015771">
    <property type="term" value="P:trehalose transport"/>
    <property type="evidence" value="ECO:0007669"/>
    <property type="project" value="TreeGrafter"/>
</dbReference>
<dbReference type="Pfam" id="PF02378">
    <property type="entry name" value="PTS_EIIC"/>
    <property type="match status" value="1"/>
</dbReference>
<evidence type="ECO:0000313" key="21">
    <source>
        <dbReference type="EMBL" id="MDT2809691.1"/>
    </source>
</evidence>
<feature type="transmembrane region" description="Helical" evidence="17">
    <location>
        <begin position="201"/>
        <end position="220"/>
    </location>
</feature>
<keyword evidence="10 17" id="KW-0472">Membrane</keyword>
<evidence type="ECO:0000259" key="20">
    <source>
        <dbReference type="PROSITE" id="PS51103"/>
    </source>
</evidence>
<dbReference type="RefSeq" id="WP_311835116.1">
    <property type="nucleotide sequence ID" value="NZ_JARQBJ010000002.1"/>
</dbReference>
<feature type="transmembrane region" description="Helical" evidence="17">
    <location>
        <begin position="174"/>
        <end position="195"/>
    </location>
</feature>
<sequence>MQKYEELAKTIVKKVGGKDNIVSLTHCVTRLRFVLKDESIADDEYLKKMDGVVTVMKAGGQYQVVIGNHVPDVYQTVREVAGLGNDSGEAGVVKMSAKDKFFDLITGIMLPSMSIMLASGILKGLNTIFVVLGLYAMDSSYYVLVNGIGDAMYFFLPVFLGYNTAKKFKMNHFLGMAIGAALCYPALNGVDLTFFGYTVNATYTSSVLPVVLIVALAAPLERFLNKVVPDVVKTFITPLLVMLIAVPLGFVLIGPLANLVGALLGQGITSLIAFNPIIAGIVVGGLWQVFVMFGVHMVILMPSLMLLMGGNPDSFMPLIGSVSFAQTAVVFAIWLKTKDQKLKNLAFPAWISGIFGVTEPAIYGITLPRIKMFVISCIGGAIGGGIIGFFGPQMYTMAGMGIFSFPGLISTGEAGMSGLYQVLIATAVSMIVSFAATMALYKDDVEVVESTEPQGVDIKKEILASPIRGQVLPLSTISDSAFSSGALGQGIAITPQEGKVYAPCDGTILTVFPTKHAIGLVSNNGSEILIHLGMDTVKLNGKYFETHVTQGQTVKKGDLLVSFDREKIIEAGYSIETPMIITNSDDYLDIIPMEQTSTGVGEDLLTLLV</sequence>
<dbReference type="SUPFAM" id="SSF55604">
    <property type="entry name" value="Glucose permease domain IIB"/>
    <property type="match status" value="1"/>
</dbReference>
<organism evidence="21 22">
    <name type="scientific">Enterococcus asini</name>
    <dbReference type="NCBI Taxonomy" id="57732"/>
    <lineage>
        <taxon>Bacteria</taxon>
        <taxon>Bacillati</taxon>
        <taxon>Bacillota</taxon>
        <taxon>Bacilli</taxon>
        <taxon>Lactobacillales</taxon>
        <taxon>Enterococcaceae</taxon>
        <taxon>Enterococcus</taxon>
    </lineage>
</organism>
<keyword evidence="6" id="KW-0598">Phosphotransferase system</keyword>
<evidence type="ECO:0000256" key="9">
    <source>
        <dbReference type="ARBA" id="ARBA00022989"/>
    </source>
</evidence>
<evidence type="ECO:0000256" key="14">
    <source>
        <dbReference type="ARBA" id="ARBA00074554"/>
    </source>
</evidence>
<dbReference type="FunFam" id="2.70.70.10:FF:000001">
    <property type="entry name" value="PTS system glucose-specific IIA component"/>
    <property type="match status" value="1"/>
</dbReference>
<protein>
    <recommendedName>
        <fullName evidence="14">PTS system sucrose-specific EIIBCA component</fullName>
        <ecNumber evidence="11">2.7.1.211</ecNumber>
    </recommendedName>
    <alternativeName>
        <fullName evidence="15">EIIBCA-Scr</fullName>
    </alternativeName>
</protein>
<reference evidence="21" key="1">
    <citation type="submission" date="2023-03" db="EMBL/GenBank/DDBJ databases">
        <authorList>
            <person name="Shen W."/>
            <person name="Cai J."/>
        </authorList>
    </citation>
    <scope>NUCLEOTIDE SEQUENCE</scope>
    <source>
        <strain evidence="21">B226-2</strain>
    </source>
</reference>
<evidence type="ECO:0000256" key="2">
    <source>
        <dbReference type="ARBA" id="ARBA00022448"/>
    </source>
</evidence>
<feature type="transmembrane region" description="Helical" evidence="17">
    <location>
        <begin position="418"/>
        <end position="441"/>
    </location>
</feature>
<dbReference type="Pfam" id="PF00358">
    <property type="entry name" value="PTS_EIIA_1"/>
    <property type="match status" value="1"/>
</dbReference>
<comment type="catalytic activity">
    <reaction evidence="13">
        <text>N(pros)-phospho-L-histidyl-[protein](out) + sucrose = sucrose 6(G)-phosphate(in) + L-histidyl-[protein]</text>
        <dbReference type="Rhea" id="RHEA:49236"/>
        <dbReference type="Rhea" id="RHEA-COMP:9745"/>
        <dbReference type="Rhea" id="RHEA-COMP:9746"/>
        <dbReference type="ChEBI" id="CHEBI:17992"/>
        <dbReference type="ChEBI" id="CHEBI:29979"/>
        <dbReference type="ChEBI" id="CHEBI:64837"/>
        <dbReference type="ChEBI" id="CHEBI:91002"/>
        <dbReference type="EC" id="2.7.1.211"/>
    </reaction>
</comment>
<dbReference type="Proteomes" id="UP001256711">
    <property type="component" value="Unassembled WGS sequence"/>
</dbReference>
<evidence type="ECO:0000259" key="19">
    <source>
        <dbReference type="PROSITE" id="PS51098"/>
    </source>
</evidence>
<evidence type="ECO:0000256" key="15">
    <source>
        <dbReference type="ARBA" id="ARBA00081008"/>
    </source>
</evidence>
<dbReference type="EMBL" id="JARQBJ010000002">
    <property type="protein sequence ID" value="MDT2809691.1"/>
    <property type="molecule type" value="Genomic_DNA"/>
</dbReference>
<gene>
    <name evidence="21" type="ORF">P7H43_04285</name>
</gene>
<dbReference type="PANTHER" id="PTHR30175">
    <property type="entry name" value="PHOSPHOTRANSFERASE SYSTEM TRANSPORT PROTEIN"/>
    <property type="match status" value="1"/>
</dbReference>
<comment type="caution">
    <text evidence="21">The sequence shown here is derived from an EMBL/GenBank/DDBJ whole genome shotgun (WGS) entry which is preliminary data.</text>
</comment>
<dbReference type="PROSITE" id="PS51093">
    <property type="entry name" value="PTS_EIIA_TYPE_1"/>
    <property type="match status" value="1"/>
</dbReference>
<keyword evidence="8" id="KW-0418">Kinase</keyword>
<dbReference type="SUPFAM" id="SSF51261">
    <property type="entry name" value="Duplicated hybrid motif"/>
    <property type="match status" value="1"/>
</dbReference>
<dbReference type="InterPro" id="IPR018113">
    <property type="entry name" value="PTrfase_EIIB_Cys"/>
</dbReference>
<dbReference type="FunFam" id="3.30.1360.60:FF:000001">
    <property type="entry name" value="PTS system glucose-specific IIBC component PtsG"/>
    <property type="match status" value="1"/>
</dbReference>
<keyword evidence="4" id="KW-0762">Sugar transport</keyword>
<evidence type="ECO:0000256" key="6">
    <source>
        <dbReference type="ARBA" id="ARBA00022683"/>
    </source>
</evidence>
<dbReference type="GO" id="GO:0090589">
    <property type="term" value="F:protein-phosphocysteine-trehalose phosphotransferase system transporter activity"/>
    <property type="evidence" value="ECO:0007669"/>
    <property type="project" value="TreeGrafter"/>
</dbReference>
<dbReference type="InterPro" id="IPR003352">
    <property type="entry name" value="PTS_EIIC"/>
</dbReference>
<dbReference type="GO" id="GO:0016301">
    <property type="term" value="F:kinase activity"/>
    <property type="evidence" value="ECO:0007669"/>
    <property type="project" value="UniProtKB-KW"/>
</dbReference>
<dbReference type="InterPro" id="IPR001996">
    <property type="entry name" value="PTS_IIB_1"/>
</dbReference>
<dbReference type="CDD" id="cd00212">
    <property type="entry name" value="PTS_IIB_glc"/>
    <property type="match status" value="1"/>
</dbReference>
<evidence type="ECO:0000256" key="3">
    <source>
        <dbReference type="ARBA" id="ARBA00022475"/>
    </source>
</evidence>
<dbReference type="AlphaFoldDB" id="A0AAW8TYD0"/>
<dbReference type="InterPro" id="IPR011297">
    <property type="entry name" value="PTS_IIABC_b_glu"/>
</dbReference>
<dbReference type="InterPro" id="IPR011055">
    <property type="entry name" value="Dup_hybrid_motif"/>
</dbReference>
<dbReference type="Gene3D" id="3.30.1360.60">
    <property type="entry name" value="Glucose permease domain IIB"/>
    <property type="match status" value="1"/>
</dbReference>
<feature type="domain" description="PTS EIIC type-1" evidence="20">
    <location>
        <begin position="103"/>
        <end position="452"/>
    </location>
</feature>
<evidence type="ECO:0000256" key="12">
    <source>
        <dbReference type="ARBA" id="ARBA00045139"/>
    </source>
</evidence>
<evidence type="ECO:0000259" key="18">
    <source>
        <dbReference type="PROSITE" id="PS51093"/>
    </source>
</evidence>
<dbReference type="GO" id="GO:0009401">
    <property type="term" value="P:phosphoenolpyruvate-dependent sugar phosphotransferase system"/>
    <property type="evidence" value="ECO:0007669"/>
    <property type="project" value="UniProtKB-KW"/>
</dbReference>
<evidence type="ECO:0000256" key="17">
    <source>
        <dbReference type="SAM" id="Phobius"/>
    </source>
</evidence>
<evidence type="ECO:0000256" key="5">
    <source>
        <dbReference type="ARBA" id="ARBA00022679"/>
    </source>
</evidence>
<evidence type="ECO:0000256" key="8">
    <source>
        <dbReference type="ARBA" id="ARBA00022777"/>
    </source>
</evidence>
<feature type="domain" description="PTS EIIA type-1" evidence="18">
    <location>
        <begin position="479"/>
        <end position="583"/>
    </location>
</feature>
<keyword evidence="3" id="KW-1003">Cell membrane</keyword>
<feature type="transmembrane region" description="Helical" evidence="17">
    <location>
        <begin position="315"/>
        <end position="335"/>
    </location>
</feature>
<feature type="active site" description="Phosphocysteine intermediate; for EIIB activity" evidence="16">
    <location>
        <position position="27"/>
    </location>
</feature>
<feature type="domain" description="PTS EIIB type-1" evidence="19">
    <location>
        <begin position="5"/>
        <end position="87"/>
    </location>
</feature>
<dbReference type="NCBIfam" id="TIGR01995">
    <property type="entry name" value="PTS-II-ABC-beta"/>
    <property type="match status" value="1"/>
</dbReference>
<evidence type="ECO:0000256" key="7">
    <source>
        <dbReference type="ARBA" id="ARBA00022692"/>
    </source>
</evidence>
<comment type="function">
    <text evidence="12">The phosphoenolpyruvate-dependent sugar phosphotransferase system (sugar PTS), a major carbohydrate active transport system, catalyzes the phosphorylation of incoming sugar substrates concomitantly with their translocation across the cell membrane. This system is involved in sucrose transport.</text>
</comment>
<keyword evidence="7 17" id="KW-0812">Transmembrane</keyword>
<keyword evidence="5 21" id="KW-0808">Transferase</keyword>
<dbReference type="InterPro" id="IPR013013">
    <property type="entry name" value="PTS_EIIC_1"/>
</dbReference>
<feature type="transmembrane region" description="Helical" evidence="17">
    <location>
        <begin position="289"/>
        <end position="309"/>
    </location>
</feature>
<dbReference type="EC" id="2.7.1.211" evidence="11"/>
<dbReference type="GO" id="GO:0005886">
    <property type="term" value="C:plasma membrane"/>
    <property type="evidence" value="ECO:0007669"/>
    <property type="project" value="UniProtKB-SubCell"/>
</dbReference>
<dbReference type="PANTHER" id="PTHR30175:SF1">
    <property type="entry name" value="PTS SYSTEM ARBUTIN-, CELLOBIOSE-, AND SALICIN-SPECIFIC EIIBC COMPONENT-RELATED"/>
    <property type="match status" value="1"/>
</dbReference>
<feature type="transmembrane region" description="Helical" evidence="17">
    <location>
        <begin position="259"/>
        <end position="282"/>
    </location>
</feature>
<dbReference type="InterPro" id="IPR036878">
    <property type="entry name" value="Glu_permease_IIB"/>
</dbReference>
<evidence type="ECO:0000313" key="22">
    <source>
        <dbReference type="Proteomes" id="UP001256711"/>
    </source>
</evidence>
<dbReference type="InterPro" id="IPR001127">
    <property type="entry name" value="PTS_EIIA_1_perm"/>
</dbReference>
<dbReference type="PROSITE" id="PS51098">
    <property type="entry name" value="PTS_EIIB_TYPE_1"/>
    <property type="match status" value="1"/>
</dbReference>
<comment type="subcellular location">
    <subcellularLocation>
        <location evidence="1">Cell membrane</location>
        <topology evidence="1">Multi-pass membrane protein</topology>
    </subcellularLocation>
</comment>
<evidence type="ECO:0000256" key="16">
    <source>
        <dbReference type="PROSITE-ProRule" id="PRU00421"/>
    </source>
</evidence>
<proteinExistence type="predicted"/>